<dbReference type="EMBL" id="JAKWBL010000004">
    <property type="protein sequence ID" value="MCH5599554.1"/>
    <property type="molecule type" value="Genomic_DNA"/>
</dbReference>
<dbReference type="RefSeq" id="WP_240831597.1">
    <property type="nucleotide sequence ID" value="NZ_JAKWBL010000004.1"/>
</dbReference>
<keyword evidence="2" id="KW-1185">Reference proteome</keyword>
<reference evidence="1 2" key="1">
    <citation type="submission" date="2022-02" db="EMBL/GenBank/DDBJ databases">
        <authorList>
            <person name="Min J."/>
        </authorList>
    </citation>
    <scope>NUCLEOTIDE SEQUENCE [LARGE SCALE GENOMIC DNA]</scope>
    <source>
        <strain evidence="1 2">GR10-1</strain>
    </source>
</reference>
<evidence type="ECO:0000313" key="1">
    <source>
        <dbReference type="EMBL" id="MCH5599554.1"/>
    </source>
</evidence>
<comment type="caution">
    <text evidence="1">The sequence shown here is derived from an EMBL/GenBank/DDBJ whole genome shotgun (WGS) entry which is preliminary data.</text>
</comment>
<gene>
    <name evidence="1" type="ORF">MKP09_17410</name>
</gene>
<sequence>MLDKKNIIQDKEAAIIVGVVQKEQTEQQVKDYLDELAFLAETAGAETKKDSFKNYSIQIPALLWEKVNWKKYASMLSPITSSW</sequence>
<dbReference type="Proteomes" id="UP001202248">
    <property type="component" value="Unassembled WGS sequence"/>
</dbReference>
<evidence type="ECO:0000313" key="2">
    <source>
        <dbReference type="Proteomes" id="UP001202248"/>
    </source>
</evidence>
<name>A0ABS9SN25_9BACT</name>
<accession>A0ABS9SN25</accession>
<proteinExistence type="predicted"/>
<protein>
    <submittedName>
        <fullName evidence="1">Uncharacterized protein</fullName>
    </submittedName>
</protein>
<organism evidence="1 2">
    <name type="scientific">Niabella ginsengisoli</name>
    <dbReference type="NCBI Taxonomy" id="522298"/>
    <lineage>
        <taxon>Bacteria</taxon>
        <taxon>Pseudomonadati</taxon>
        <taxon>Bacteroidota</taxon>
        <taxon>Chitinophagia</taxon>
        <taxon>Chitinophagales</taxon>
        <taxon>Chitinophagaceae</taxon>
        <taxon>Niabella</taxon>
    </lineage>
</organism>